<dbReference type="GO" id="GO:0005886">
    <property type="term" value="C:plasma membrane"/>
    <property type="evidence" value="ECO:0007669"/>
    <property type="project" value="UniProtKB-SubCell"/>
</dbReference>
<dbReference type="EMBL" id="JAAALK010000082">
    <property type="protein sequence ID" value="KAG8086309.1"/>
    <property type="molecule type" value="Genomic_DNA"/>
</dbReference>
<dbReference type="AlphaFoldDB" id="A0A8J6BFL5"/>
<evidence type="ECO:0000256" key="3">
    <source>
        <dbReference type="ARBA" id="ARBA00022475"/>
    </source>
</evidence>
<evidence type="ECO:0000313" key="8">
    <source>
        <dbReference type="EMBL" id="KAG8086309.1"/>
    </source>
</evidence>
<organism evidence="8 9">
    <name type="scientific">Zizania palustris</name>
    <name type="common">Northern wild rice</name>
    <dbReference type="NCBI Taxonomy" id="103762"/>
    <lineage>
        <taxon>Eukaryota</taxon>
        <taxon>Viridiplantae</taxon>
        <taxon>Streptophyta</taxon>
        <taxon>Embryophyta</taxon>
        <taxon>Tracheophyta</taxon>
        <taxon>Spermatophyta</taxon>
        <taxon>Magnoliopsida</taxon>
        <taxon>Liliopsida</taxon>
        <taxon>Poales</taxon>
        <taxon>Poaceae</taxon>
        <taxon>BOP clade</taxon>
        <taxon>Oryzoideae</taxon>
        <taxon>Oryzeae</taxon>
        <taxon>Zizaniinae</taxon>
        <taxon>Zizania</taxon>
    </lineage>
</organism>
<dbReference type="PANTHER" id="PTHR47855">
    <property type="entry name" value="OS01G0525701 PROTEIN"/>
    <property type="match status" value="1"/>
</dbReference>
<reference evidence="8" key="1">
    <citation type="journal article" date="2021" name="bioRxiv">
        <title>Whole Genome Assembly and Annotation of Northern Wild Rice, Zizania palustris L., Supports a Whole Genome Duplication in the Zizania Genus.</title>
        <authorList>
            <person name="Haas M."/>
            <person name="Kono T."/>
            <person name="Macchietto M."/>
            <person name="Millas R."/>
            <person name="McGilp L."/>
            <person name="Shao M."/>
            <person name="Duquette J."/>
            <person name="Hirsch C.N."/>
            <person name="Kimball J."/>
        </authorList>
    </citation>
    <scope>NUCLEOTIDE SEQUENCE</scope>
    <source>
        <tissue evidence="8">Fresh leaf tissue</tissue>
    </source>
</reference>
<evidence type="ECO:0000256" key="6">
    <source>
        <dbReference type="ARBA" id="ARBA00023136"/>
    </source>
</evidence>
<name>A0A8J6BFL5_ZIZPA</name>
<dbReference type="InterPro" id="IPR012552">
    <property type="entry name" value="DVL"/>
</dbReference>
<dbReference type="InterPro" id="IPR052153">
    <property type="entry name" value="DVL/RTFL_small_peptides"/>
</dbReference>
<protein>
    <submittedName>
        <fullName evidence="8">Uncharacterized protein</fullName>
    </submittedName>
</protein>
<dbReference type="Pfam" id="PF08137">
    <property type="entry name" value="DVL"/>
    <property type="match status" value="1"/>
</dbReference>
<dbReference type="Proteomes" id="UP000729402">
    <property type="component" value="Unassembled WGS sequence"/>
</dbReference>
<keyword evidence="6" id="KW-0472">Membrane</keyword>
<keyword evidence="2" id="KW-0217">Developmental protein</keyword>
<sequence>MSPGASSEFVQLDRMLHVLVEMAAPHSQEGVYAFSKMVHFILHKMTKLRAQEKTRSGGGLSRMLREQKARLYIIRRCVVMLLCYHD</sequence>
<keyword evidence="9" id="KW-1185">Reference proteome</keyword>
<keyword evidence="3" id="KW-1003">Cell membrane</keyword>
<dbReference type="GO" id="GO:0048367">
    <property type="term" value="P:shoot system development"/>
    <property type="evidence" value="ECO:0007669"/>
    <property type="project" value="UniProtKB-ARBA"/>
</dbReference>
<reference evidence="8" key="2">
    <citation type="submission" date="2021-02" db="EMBL/GenBank/DDBJ databases">
        <authorList>
            <person name="Kimball J.A."/>
            <person name="Haas M.W."/>
            <person name="Macchietto M."/>
            <person name="Kono T."/>
            <person name="Duquette J."/>
            <person name="Shao M."/>
        </authorList>
    </citation>
    <scope>NUCLEOTIDE SEQUENCE</scope>
    <source>
        <tissue evidence="8">Fresh leaf tissue</tissue>
    </source>
</reference>
<comment type="similarity">
    <text evidence="7">Belongs to the DVL/RTFL small polypeptides family.</text>
</comment>
<comment type="caution">
    <text evidence="8">The sequence shown here is derived from an EMBL/GenBank/DDBJ whole genome shotgun (WGS) entry which is preliminary data.</text>
</comment>
<keyword evidence="4" id="KW-0812">Transmembrane</keyword>
<dbReference type="PANTHER" id="PTHR47855:SF6">
    <property type="entry name" value="ROTUNDIFOLIA LIKE 8"/>
    <property type="match status" value="1"/>
</dbReference>
<accession>A0A8J6BFL5</accession>
<dbReference type="OrthoDB" id="1057178at2759"/>
<dbReference type="GO" id="GO:0008285">
    <property type="term" value="P:negative regulation of cell population proliferation"/>
    <property type="evidence" value="ECO:0007669"/>
    <property type="project" value="InterPro"/>
</dbReference>
<evidence type="ECO:0000256" key="7">
    <source>
        <dbReference type="ARBA" id="ARBA00024340"/>
    </source>
</evidence>
<evidence type="ECO:0000256" key="4">
    <source>
        <dbReference type="ARBA" id="ARBA00022692"/>
    </source>
</evidence>
<evidence type="ECO:0000256" key="5">
    <source>
        <dbReference type="ARBA" id="ARBA00022989"/>
    </source>
</evidence>
<evidence type="ECO:0000256" key="2">
    <source>
        <dbReference type="ARBA" id="ARBA00022473"/>
    </source>
</evidence>
<comment type="subcellular location">
    <subcellularLocation>
        <location evidence="1">Cell membrane</location>
        <topology evidence="1">Single-pass membrane protein</topology>
    </subcellularLocation>
</comment>
<gene>
    <name evidence="8" type="ORF">GUJ93_ZPchr0010g8657</name>
</gene>
<proteinExistence type="inferred from homology"/>
<evidence type="ECO:0000256" key="1">
    <source>
        <dbReference type="ARBA" id="ARBA00004162"/>
    </source>
</evidence>
<keyword evidence="5" id="KW-1133">Transmembrane helix</keyword>
<evidence type="ECO:0000313" key="9">
    <source>
        <dbReference type="Proteomes" id="UP000729402"/>
    </source>
</evidence>